<accession>A0A5K1JYQ0</accession>
<evidence type="ECO:0000313" key="1">
    <source>
        <dbReference type="EMBL" id="VWO98175.1"/>
    </source>
</evidence>
<proteinExistence type="predicted"/>
<dbReference type="EMBL" id="LR726777">
    <property type="protein sequence ID" value="VWO98175.1"/>
    <property type="molecule type" value="Genomic_DNA"/>
</dbReference>
<protein>
    <submittedName>
        <fullName evidence="1">Fructose transporter 1</fullName>
    </submittedName>
</protein>
<dbReference type="AlphaFoldDB" id="A0A5K1JYQ0"/>
<name>A0A5K1JYQ0_9APHY</name>
<sequence length="80" mass="9090">MGLAGVVSGPLVRSSRRIVVVSESESESVVKSPLPARNNSSVQLFWFVVSTRKFNLDFDFDFDFDFSLDFSLDLDFIFIF</sequence>
<gene>
    <name evidence="1" type="primary">Q5XTQ5</name>
</gene>
<organism evidence="1">
    <name type="scientific">Ganoderma boninense</name>
    <dbReference type="NCBI Taxonomy" id="34458"/>
    <lineage>
        <taxon>Eukaryota</taxon>
        <taxon>Fungi</taxon>
        <taxon>Dikarya</taxon>
        <taxon>Basidiomycota</taxon>
        <taxon>Agaricomycotina</taxon>
        <taxon>Agaricomycetes</taxon>
        <taxon>Polyporales</taxon>
        <taxon>Polyporaceae</taxon>
        <taxon>Ganoderma</taxon>
    </lineage>
</organism>
<reference evidence="1" key="1">
    <citation type="submission" date="2019-10" db="EMBL/GenBank/DDBJ databases">
        <authorList>
            <person name="Nor Muhammad N."/>
        </authorList>
    </citation>
    <scope>NUCLEOTIDE SEQUENCE</scope>
</reference>